<keyword evidence="2" id="KW-1185">Reference proteome</keyword>
<dbReference type="EMBL" id="FTNT01000004">
    <property type="protein sequence ID" value="SIR96463.1"/>
    <property type="molecule type" value="Genomic_DNA"/>
</dbReference>
<dbReference type="Proteomes" id="UP000186218">
    <property type="component" value="Unassembled WGS sequence"/>
</dbReference>
<gene>
    <name evidence="1" type="ORF">SAMN05445060_1911</name>
</gene>
<evidence type="ECO:0000313" key="2">
    <source>
        <dbReference type="Proteomes" id="UP000186218"/>
    </source>
</evidence>
<accession>A0A1N7F810</accession>
<dbReference type="RefSeq" id="WP_076478819.1">
    <property type="nucleotide sequence ID" value="NZ_FTNT01000004.1"/>
</dbReference>
<evidence type="ECO:0000313" key="1">
    <source>
        <dbReference type="EMBL" id="SIR96463.1"/>
    </source>
</evidence>
<sequence length="66" mass="7307">MPTVKNVKLLLSDGRDFEYPSAQVTVQESGVLRLEVDGMVSLYSASGWACLTHDAPQRGTTVRRLR</sequence>
<dbReference type="AlphaFoldDB" id="A0A1N7F810"/>
<protein>
    <submittedName>
        <fullName evidence="1">Uncharacterized protein</fullName>
    </submittedName>
</protein>
<organism evidence="1 2">
    <name type="scientific">Williamsia sterculiae</name>
    <dbReference type="NCBI Taxonomy" id="1344003"/>
    <lineage>
        <taxon>Bacteria</taxon>
        <taxon>Bacillati</taxon>
        <taxon>Actinomycetota</taxon>
        <taxon>Actinomycetes</taxon>
        <taxon>Mycobacteriales</taxon>
        <taxon>Nocardiaceae</taxon>
        <taxon>Williamsia</taxon>
    </lineage>
</organism>
<reference evidence="1 2" key="1">
    <citation type="submission" date="2017-01" db="EMBL/GenBank/DDBJ databases">
        <authorList>
            <person name="Mah S.A."/>
            <person name="Swanson W.J."/>
            <person name="Moy G.W."/>
            <person name="Vacquier V.D."/>
        </authorList>
    </citation>
    <scope>NUCLEOTIDE SEQUENCE [LARGE SCALE GENOMIC DNA]</scope>
    <source>
        <strain evidence="1 2">CPCC 203464</strain>
    </source>
</reference>
<proteinExistence type="predicted"/>
<name>A0A1N7F810_9NOCA</name>